<evidence type="ECO:0000259" key="11">
    <source>
        <dbReference type="PROSITE" id="PS50110"/>
    </source>
</evidence>
<feature type="modified residue" description="Phosphohistidine" evidence="7">
    <location>
        <position position="47"/>
    </location>
</feature>
<comment type="caution">
    <text evidence="14">The sequence shown here is derived from an EMBL/GenBank/DDBJ whole genome shotgun (WGS) entry which is preliminary data.</text>
</comment>
<keyword evidence="4 14" id="KW-0808">Transferase</keyword>
<keyword evidence="3 8" id="KW-0597">Phosphoprotein</keyword>
<dbReference type="EMBL" id="JAYGHT010000014">
    <property type="protein sequence ID" value="MEA5518718.1"/>
    <property type="molecule type" value="Genomic_DNA"/>
</dbReference>
<dbReference type="InterPro" id="IPR008207">
    <property type="entry name" value="Sig_transdc_His_kin_Hpt_dom"/>
</dbReference>
<dbReference type="Proteomes" id="UP001301728">
    <property type="component" value="Unassembled WGS sequence"/>
</dbReference>
<comment type="catalytic activity">
    <reaction evidence="1">
        <text>ATP + protein L-histidine = ADP + protein N-phospho-L-histidine.</text>
        <dbReference type="EC" id="2.7.13.3"/>
    </reaction>
</comment>
<dbReference type="Pfam" id="PF02895">
    <property type="entry name" value="H-kinase_dim"/>
    <property type="match status" value="1"/>
</dbReference>
<name>A0ABU5TW00_9CYAN</name>
<dbReference type="Gene3D" id="2.30.30.40">
    <property type="entry name" value="SH3 Domains"/>
    <property type="match status" value="1"/>
</dbReference>
<dbReference type="CDD" id="cd00088">
    <property type="entry name" value="HPT"/>
    <property type="match status" value="1"/>
</dbReference>
<evidence type="ECO:0000256" key="8">
    <source>
        <dbReference type="PROSITE-ProRule" id="PRU00169"/>
    </source>
</evidence>
<feature type="domain" description="Histidine kinase" evidence="10">
    <location>
        <begin position="426"/>
        <end position="664"/>
    </location>
</feature>
<evidence type="ECO:0000313" key="14">
    <source>
        <dbReference type="EMBL" id="MEA5518718.1"/>
    </source>
</evidence>
<dbReference type="InterPro" id="IPR002545">
    <property type="entry name" value="CheW-lke_dom"/>
</dbReference>
<dbReference type="SUPFAM" id="SSF47226">
    <property type="entry name" value="Histidine-containing phosphotransfer domain, HPT domain"/>
    <property type="match status" value="1"/>
</dbReference>
<proteinExistence type="predicted"/>
<keyword evidence="6" id="KW-0902">Two-component regulatory system</keyword>
<dbReference type="InterPro" id="IPR036890">
    <property type="entry name" value="HATPase_C_sf"/>
</dbReference>
<dbReference type="SUPFAM" id="SSF47384">
    <property type="entry name" value="Homodimeric domain of signal transducing histidine kinase"/>
    <property type="match status" value="1"/>
</dbReference>
<dbReference type="Pfam" id="PF02518">
    <property type="entry name" value="HATPase_c"/>
    <property type="match status" value="1"/>
</dbReference>
<feature type="modified residue" description="4-aspartylphosphate" evidence="8">
    <location>
        <position position="892"/>
    </location>
</feature>
<dbReference type="RefSeq" id="WP_323273130.1">
    <property type="nucleotide sequence ID" value="NZ_JAYGHT010000014.1"/>
</dbReference>
<dbReference type="SUPFAM" id="SSF52172">
    <property type="entry name" value="CheY-like"/>
    <property type="match status" value="1"/>
</dbReference>
<dbReference type="Pfam" id="PF00072">
    <property type="entry name" value="Response_reg"/>
    <property type="match status" value="1"/>
</dbReference>
<evidence type="ECO:0000256" key="9">
    <source>
        <dbReference type="SAM" id="MobiDB-lite"/>
    </source>
</evidence>
<evidence type="ECO:0000256" key="6">
    <source>
        <dbReference type="ARBA" id="ARBA00023012"/>
    </source>
</evidence>
<dbReference type="InterPro" id="IPR005467">
    <property type="entry name" value="His_kinase_dom"/>
</dbReference>
<evidence type="ECO:0000259" key="12">
    <source>
        <dbReference type="PROSITE" id="PS50851"/>
    </source>
</evidence>
<dbReference type="InterPro" id="IPR004358">
    <property type="entry name" value="Sig_transdc_His_kin-like_C"/>
</dbReference>
<feature type="domain" description="HPt" evidence="13">
    <location>
        <begin position="1"/>
        <end position="104"/>
    </location>
</feature>
<keyword evidence="5 14" id="KW-0418">Kinase</keyword>
<dbReference type="InterPro" id="IPR036061">
    <property type="entry name" value="CheW-like_dom_sf"/>
</dbReference>
<dbReference type="GO" id="GO:0004673">
    <property type="term" value="F:protein histidine kinase activity"/>
    <property type="evidence" value="ECO:0007669"/>
    <property type="project" value="UniProtKB-EC"/>
</dbReference>
<dbReference type="SMART" id="SM00448">
    <property type="entry name" value="REC"/>
    <property type="match status" value="1"/>
</dbReference>
<dbReference type="SMART" id="SM01231">
    <property type="entry name" value="H-kinase_dim"/>
    <property type="match status" value="1"/>
</dbReference>
<dbReference type="SUPFAM" id="SSF55874">
    <property type="entry name" value="ATPase domain of HSP90 chaperone/DNA topoisomerase II/histidine kinase"/>
    <property type="match status" value="1"/>
</dbReference>
<dbReference type="InterPro" id="IPR001789">
    <property type="entry name" value="Sig_transdc_resp-reg_receiver"/>
</dbReference>
<organism evidence="14 15">
    <name type="scientific">Limnoraphis robusta CCNP1315</name>
    <dbReference type="NCBI Taxonomy" id="3110306"/>
    <lineage>
        <taxon>Bacteria</taxon>
        <taxon>Bacillati</taxon>
        <taxon>Cyanobacteriota</taxon>
        <taxon>Cyanophyceae</taxon>
        <taxon>Oscillatoriophycideae</taxon>
        <taxon>Oscillatoriales</taxon>
        <taxon>Sirenicapillariaceae</taxon>
        <taxon>Limnoraphis</taxon>
    </lineage>
</organism>
<dbReference type="PROSITE" id="PS50110">
    <property type="entry name" value="RESPONSE_REGULATORY"/>
    <property type="match status" value="1"/>
</dbReference>
<dbReference type="SMART" id="SM00260">
    <property type="entry name" value="CheW"/>
    <property type="match status" value="1"/>
</dbReference>
<evidence type="ECO:0000256" key="2">
    <source>
        <dbReference type="ARBA" id="ARBA00012438"/>
    </source>
</evidence>
<dbReference type="InterPro" id="IPR036097">
    <property type="entry name" value="HisK_dim/P_sf"/>
</dbReference>
<dbReference type="CDD" id="cd16916">
    <property type="entry name" value="HATPase_CheA-like"/>
    <property type="match status" value="1"/>
</dbReference>
<dbReference type="SMART" id="SM00073">
    <property type="entry name" value="HPT"/>
    <property type="match status" value="1"/>
</dbReference>
<evidence type="ECO:0000256" key="5">
    <source>
        <dbReference type="ARBA" id="ARBA00022777"/>
    </source>
</evidence>
<dbReference type="PROSITE" id="PS50109">
    <property type="entry name" value="HIS_KIN"/>
    <property type="match status" value="1"/>
</dbReference>
<accession>A0ABU5TW00</accession>
<dbReference type="PROSITE" id="PS50851">
    <property type="entry name" value="CHEW"/>
    <property type="match status" value="1"/>
</dbReference>
<dbReference type="Gene3D" id="3.40.50.2300">
    <property type="match status" value="1"/>
</dbReference>
<dbReference type="InterPro" id="IPR011006">
    <property type="entry name" value="CheY-like_superfamily"/>
</dbReference>
<evidence type="ECO:0000256" key="3">
    <source>
        <dbReference type="ARBA" id="ARBA00022553"/>
    </source>
</evidence>
<dbReference type="Gene3D" id="1.20.120.160">
    <property type="entry name" value="HPT domain"/>
    <property type="match status" value="1"/>
</dbReference>
<evidence type="ECO:0000256" key="4">
    <source>
        <dbReference type="ARBA" id="ARBA00022679"/>
    </source>
</evidence>
<dbReference type="InterPro" id="IPR036641">
    <property type="entry name" value="HPT_dom_sf"/>
</dbReference>
<dbReference type="Pfam" id="PF01584">
    <property type="entry name" value="CheW"/>
    <property type="match status" value="1"/>
</dbReference>
<gene>
    <name evidence="14" type="ORF">VB854_07115</name>
</gene>
<dbReference type="InterPro" id="IPR051315">
    <property type="entry name" value="Bact_Chemotaxis_CheA"/>
</dbReference>
<evidence type="ECO:0000313" key="15">
    <source>
        <dbReference type="Proteomes" id="UP001301728"/>
    </source>
</evidence>
<protein>
    <recommendedName>
        <fullName evidence="2">histidine kinase</fullName>
        <ecNumber evidence="2">2.7.13.3</ecNumber>
    </recommendedName>
</protein>
<reference evidence="14 15" key="1">
    <citation type="submission" date="2023-12" db="EMBL/GenBank/DDBJ databases">
        <title>Baltic Sea Cyanobacteria.</title>
        <authorList>
            <person name="Delbaje E."/>
            <person name="Fewer D.P."/>
            <person name="Shishido T.K."/>
        </authorList>
    </citation>
    <scope>NUCLEOTIDE SEQUENCE [LARGE SCALE GENOMIC DNA]</scope>
    <source>
        <strain evidence="14 15">CCNP 1315</strain>
    </source>
</reference>
<dbReference type="Pfam" id="PF01627">
    <property type="entry name" value="Hpt"/>
    <property type="match status" value="1"/>
</dbReference>
<dbReference type="SMART" id="SM00387">
    <property type="entry name" value="HATPase_c"/>
    <property type="match status" value="1"/>
</dbReference>
<evidence type="ECO:0000256" key="1">
    <source>
        <dbReference type="ARBA" id="ARBA00000085"/>
    </source>
</evidence>
<evidence type="ECO:0000259" key="10">
    <source>
        <dbReference type="PROSITE" id="PS50109"/>
    </source>
</evidence>
<dbReference type="PANTHER" id="PTHR43395:SF1">
    <property type="entry name" value="CHEMOTAXIS PROTEIN CHEA"/>
    <property type="match status" value="1"/>
</dbReference>
<dbReference type="EC" id="2.7.13.3" evidence="2"/>
<dbReference type="SUPFAM" id="SSF50341">
    <property type="entry name" value="CheW-like"/>
    <property type="match status" value="1"/>
</dbReference>
<evidence type="ECO:0000259" key="13">
    <source>
        <dbReference type="PROSITE" id="PS50894"/>
    </source>
</evidence>
<dbReference type="InterPro" id="IPR004105">
    <property type="entry name" value="CheA-like_dim"/>
</dbReference>
<evidence type="ECO:0000256" key="7">
    <source>
        <dbReference type="PROSITE-ProRule" id="PRU00110"/>
    </source>
</evidence>
<dbReference type="PANTHER" id="PTHR43395">
    <property type="entry name" value="SENSOR HISTIDINE KINASE CHEA"/>
    <property type="match status" value="1"/>
</dbReference>
<sequence length="964" mass="109190">MIDTNDQAYEFFVQESLELLHILEQGLMTLTQEHEMPKLHALMRAAHSIKGGAACVGLMGVQDIAHNLENAIRALYAEDTVFDLELEELLLQAFDCLRSPILEQIEKGKCQQEAAEKRSQSIFKQLEIKLGHPLDEAAELPEVAMETDMTVFLFNEEVPSGLRRWEQVLIHPQKYNLSEELKNQAEVFATLGKMLSLPGFTMIAEATIKAIQVNPKLSIKVGQVALADFWKAQKAVLSGDRDQGGKPSEILLKLTKPQTQNQTKNHSKPPRESSSPSPEKIQQETLEKQSLSKTKSVVDQSEKLQNLSHTTSEKTQSLAITESVVDQSENSASSAAVSTHSVENNQLTLGVRVDLNRLEQINNLVGELATQDNSFLLQTQKVKSSLEILSKSWNQFHKYLSRLQEVTEFNTSQNNLNLEEWEEAGLLQKDLQKTLDEMEKAERVLYEMKLLNLQSHQIVKKRQQTLQQVQKNLTETRMISVESLFNRFPRMVRDLSIRKQKKVQLNISGQKTLVDKAVLEKLYDPLVHLIRNAFDHGIEPPEIRQKKGKPSEGKIEIKAYNQGNYIYLEVQDNGRGINLERIRQKAVEKKIVSQKDAQYLTKNQLYDLLFLPDFSTKDQVSDLSGRGVGLEAVRHQVEALKGNITIQSELNEGTKFTLRLPWSLTITKLLVFRIGGNLFAIAMDTVGAIVSASQEEIESHEDGQMYNWLGQKVPLVQSMLLDYRYPITTKTDEPSNLSAWEPNRTPQFSGKVMVLLLSEGLETIGLKIDQILMEQNLTIKPFGKALKAPPYFYGCTILGDGRLVPVVDSPVLLEKWLQQQASAEQVMLIPNDMKPLSQEQATVLVIDDSLTTRQSLCATLQQEGYTVIPAQHGKEGLAKIQQHPEVQLVICDLEMPEMNGLEFLSHCRRQFSREKLPVVMLTSRQSDRYRQLAKQLGSNDYFIKPMIKQELIKMLQDQLLSEVL</sequence>
<dbReference type="PROSITE" id="PS50894">
    <property type="entry name" value="HPT"/>
    <property type="match status" value="1"/>
</dbReference>
<feature type="domain" description="Response regulatory" evidence="11">
    <location>
        <begin position="842"/>
        <end position="959"/>
    </location>
</feature>
<keyword evidence="15" id="KW-1185">Reference proteome</keyword>
<dbReference type="InterPro" id="IPR003594">
    <property type="entry name" value="HATPase_dom"/>
</dbReference>
<dbReference type="Gene3D" id="3.30.565.10">
    <property type="entry name" value="Histidine kinase-like ATPase, C-terminal domain"/>
    <property type="match status" value="1"/>
</dbReference>
<feature type="compositionally biased region" description="Polar residues" evidence="9">
    <location>
        <begin position="288"/>
        <end position="325"/>
    </location>
</feature>
<feature type="region of interest" description="Disordered" evidence="9">
    <location>
        <begin position="254"/>
        <end position="325"/>
    </location>
</feature>
<feature type="domain" description="CheW-like" evidence="12">
    <location>
        <begin position="666"/>
        <end position="818"/>
    </location>
</feature>
<dbReference type="PRINTS" id="PR00344">
    <property type="entry name" value="BCTRLSENSOR"/>
</dbReference>